<evidence type="ECO:0008006" key="12">
    <source>
        <dbReference type="Google" id="ProtNLM"/>
    </source>
</evidence>
<dbReference type="PANTHER" id="PTHR46276">
    <property type="entry name" value="E3 UBIQUITIN-PROTEIN LIGASE UBR5"/>
    <property type="match status" value="1"/>
</dbReference>
<dbReference type="GO" id="GO:0034450">
    <property type="term" value="F:ubiquitin-ubiquitin ligase activity"/>
    <property type="evidence" value="ECO:0007669"/>
    <property type="project" value="TreeGrafter"/>
</dbReference>
<keyword evidence="11" id="KW-1185">Reference proteome</keyword>
<feature type="compositionally biased region" description="Basic and acidic residues" evidence="7">
    <location>
        <begin position="1825"/>
        <end position="1837"/>
    </location>
</feature>
<evidence type="ECO:0000259" key="8">
    <source>
        <dbReference type="PROSITE" id="PS50237"/>
    </source>
</evidence>
<dbReference type="PROSITE" id="PS51157">
    <property type="entry name" value="ZF_UBR"/>
    <property type="match status" value="1"/>
</dbReference>
<feature type="compositionally biased region" description="Low complexity" evidence="7">
    <location>
        <begin position="102"/>
        <end position="126"/>
    </location>
</feature>
<feature type="compositionally biased region" description="Acidic residues" evidence="7">
    <location>
        <begin position="1804"/>
        <end position="1824"/>
    </location>
</feature>
<dbReference type="InterPro" id="IPR000569">
    <property type="entry name" value="HECT_dom"/>
</dbReference>
<dbReference type="InterPro" id="IPR035983">
    <property type="entry name" value="Hect_E3_ubiquitin_ligase"/>
</dbReference>
<evidence type="ECO:0000256" key="3">
    <source>
        <dbReference type="ARBA" id="ARBA00022786"/>
    </source>
</evidence>
<dbReference type="GO" id="GO:0000209">
    <property type="term" value="P:protein polyubiquitination"/>
    <property type="evidence" value="ECO:0007669"/>
    <property type="project" value="TreeGrafter"/>
</dbReference>
<feature type="compositionally biased region" description="Low complexity" evidence="7">
    <location>
        <begin position="285"/>
        <end position="307"/>
    </location>
</feature>
<feature type="active site" description="Glycyl thioester intermediate" evidence="5">
    <location>
        <position position="2899"/>
    </location>
</feature>
<keyword evidence="2" id="KW-0863">Zinc-finger</keyword>
<dbReference type="FunFam" id="1.10.8.10:FF:000009">
    <property type="entry name" value="Putative E3 ubiquitin-protein ligase UBR5"/>
    <property type="match status" value="1"/>
</dbReference>
<feature type="compositionally biased region" description="Basic and acidic residues" evidence="7">
    <location>
        <begin position="1866"/>
        <end position="1888"/>
    </location>
</feature>
<gene>
    <name evidence="10" type="ORF">OXX778_LOCUS7013</name>
</gene>
<dbReference type="InterPro" id="IPR003126">
    <property type="entry name" value="Znf_UBR"/>
</dbReference>
<keyword evidence="3 5" id="KW-0833">Ubl conjugation pathway</keyword>
<feature type="region of interest" description="Disordered" evidence="7">
    <location>
        <begin position="285"/>
        <end position="310"/>
    </location>
</feature>
<evidence type="ECO:0000256" key="4">
    <source>
        <dbReference type="ARBA" id="ARBA00022833"/>
    </source>
</evidence>
<reference evidence="10" key="1">
    <citation type="submission" date="2021-02" db="EMBL/GenBank/DDBJ databases">
        <authorList>
            <person name="Nowell W R."/>
        </authorList>
    </citation>
    <scope>NUCLEOTIDE SEQUENCE</scope>
    <source>
        <strain evidence="10">Ploen Becks lab</strain>
    </source>
</reference>
<dbReference type="GO" id="GO:0043130">
    <property type="term" value="F:ubiquitin binding"/>
    <property type="evidence" value="ECO:0007669"/>
    <property type="project" value="InterPro"/>
</dbReference>
<feature type="compositionally biased region" description="Low complexity" evidence="7">
    <location>
        <begin position="1117"/>
        <end position="1134"/>
    </location>
</feature>
<feature type="compositionally biased region" description="Low complexity" evidence="7">
    <location>
        <begin position="338"/>
        <end position="371"/>
    </location>
</feature>
<feature type="compositionally biased region" description="Low complexity" evidence="7">
    <location>
        <begin position="1724"/>
        <end position="1750"/>
    </location>
</feature>
<dbReference type="EMBL" id="CAJNOC010000869">
    <property type="protein sequence ID" value="CAF0811797.1"/>
    <property type="molecule type" value="Genomic_DNA"/>
</dbReference>
<feature type="region of interest" description="Disordered" evidence="7">
    <location>
        <begin position="1412"/>
        <end position="1433"/>
    </location>
</feature>
<keyword evidence="4" id="KW-0862">Zinc</keyword>
<feature type="compositionally biased region" description="Polar residues" evidence="7">
    <location>
        <begin position="1768"/>
        <end position="1788"/>
    </location>
</feature>
<evidence type="ECO:0000256" key="2">
    <source>
        <dbReference type="ARBA" id="ARBA00022771"/>
    </source>
</evidence>
<dbReference type="SUPFAM" id="SSF50985">
    <property type="entry name" value="RCC1/BLIP-II"/>
    <property type="match status" value="1"/>
</dbReference>
<dbReference type="GO" id="GO:0090263">
    <property type="term" value="P:positive regulation of canonical Wnt signaling pathway"/>
    <property type="evidence" value="ECO:0007669"/>
    <property type="project" value="TreeGrafter"/>
</dbReference>
<feature type="compositionally biased region" description="Basic and acidic residues" evidence="7">
    <location>
        <begin position="1789"/>
        <end position="1803"/>
    </location>
</feature>
<feature type="compositionally biased region" description="Polar residues" evidence="7">
    <location>
        <begin position="127"/>
        <end position="136"/>
    </location>
</feature>
<feature type="compositionally biased region" description="Acidic residues" evidence="7">
    <location>
        <begin position="1838"/>
        <end position="1865"/>
    </location>
</feature>
<sequence length="2930" mass="331589">MDQPCQTLTKEPKNTLHLIYHSITSSEESASLRIEPEPTFDQKLQEISEQINLNGLTQTNQLTNLVVESACVTNDYIALLLDNGRVCRISYKCKLNETKTESNNSRSSSSSVSNNNSVTLNSSSTSQYRQQQNLSRHSFSNSNLREAFIIPSPHDLIVQNSNSISSYPVFNSNSSRNRRHGSTHYNSHHILRGRVNSLIVGSSRIPTSILPASAVPESLIESVQTVLQSKSRSVIIRELQRTNLDVNLAVNNLLQRDDEGDDQTDDDEDPLSAVAVAAAAAAVAVTTNNPNSTTTTTTAPTPSSQNTESYIHGDDLMSLLDINSNATQNSEVAPPNPNENDSSSNSSSSSGSTITTSQNTNTTTTNANNQSLFDEENFRLIRRFGNSIISSRNSENERDTSSGNSTRKTSSYRLRDNRWYESYRDELFSRAENDDKLKKTENTSQSKEMSCENTISFGENIQYWIEQIGDTPQFVKIASLYSELIAVSKEGRLHQWKWSSDIPFSMEIDCDNSEKKIVYHPKCISLGLLDEKILGLSTSLIRGSCWTESGKVASWFDESVDIPNLTCKFENECMNFIFNDKNIATNAEKIIEMSSSNLFSVFRTSLGSVYWWGLMPYDLRLKTLEKQQNKSQLKTKPNNSGSNSSNEIIVGSYVSLKSQPIFNIGTMGIAVREGQPLIGQLTEHIFSYRENKSYKFKIKKMNALISDLNLSQSNVTPSSPTISSPQPLVIQGSLKRKKQYLIQENKKINLEETKDESDSEKEDREESWMLSDVFFLDDPKSSNILGQVIKIDSDYVLVKMSDSKNDSQVDLLENTRIFSKNQLQLECSNTCNSKSNCDQFFQKNPKKLNDIVNVLTCCAQQNYIHAILNKENTLTYIQYDLSNGKFLKEKRFPTNSISSFCGNNLNNISLRTIDEPNFNLLTLFDGNSTIYPLVDLQSSNTLKDPEWKNLFPIKSFSQSVLIPIKSPSTLTNPQSKKIHFVTLFSMKIEQLMASILRCDLNRVYKILRQLENDLSLVGTNANSKRLKRIMNERCDGNRNIIHAAVYSCSPVSNNQLNITANLSSDIKNSSDSSSETYTPQSSNKIERPWSVSFQNQSPKNDKKLNISLPSLQIQSFTNSEASNSSANTSPSQANMSVPFWPPPPLPLPQQDQQQSKNNLTQIFTPVKLSEKEKLENSLKILHLLLNSPVINGKLQNKNPNNSQNIAPNANFLFDLLSHKNSNGETPFMYAINLRAYDAALLILDIALQIRLDLTKTILLQEKDANFYNRDLLFTNMIYPLGSRTNQSPLYVLCSNDTCSFTWTGDNHITQDIFECKTCSLVGNLCCCTECARTCHKGHDCRIKKSSPTAYCDCWEKCKCKSLIAGDQDKRLELFDKLLKETNLLANSMNNNSEHLLLSLIQTCSRQIQEQKNYRRHTGNSSASSTSSNSSNYKKKLQIGEMPQHDLEPPKFSLKALQRIFTDFDSIKQIFLLNDSKFINNSCSTKDILFDESFYLENQSGCQDLDKFLFFLIQKCPNQLLITLVDSIKLTLQKETGEKLIKCKRVVQRLLNSVSRLFVILCIETSPANLQLNLENSLPNCPNTAKLIRQPKTENQISLITVSPIAKCEFVFKEFCDYSCLELVNTANSLISPVISGLSKPTVFKLQTSTNSTTSTTTTSTNTHTEFTTNLQNSLSDEIFNIEPSLYRQNTNFISTNLVLPLEQINFDSNKMSFGKKQSKKRFKSSGSFSSEALSESTEDSSTSDSSNDTSLAVKNGKSGRAFLKTKKNSQPLSNIYESTQSDINSDQSNLDKDDSEQKSHSEPTESDVDEDEDDDEDDDDDDSDDYFKGGEQIKIEDLDSENEEMDESEDESDEEIEEECDFEFSLEEKKDQKVEKQIENNKKPDHSRIPIPSRTNRINSHVSSLIQQYGSSSSNEFYNNFYSVNNSMENSTTTPTTTTSTTATNQIPSSNTSISTTTTSSSLTLETNLSAQNTPSSVQITNNTLSRIFSILLKLIRELLNMSRDKENYTQLKKQIDEKLKNVFKWINSVMDSTESQLRFGAAFSSIQLNDLGNIDSAQYLRHLEEKALLSNYNVNNSLPFVNGQSSYMNNLSSSNTFSSRFGSGIDARRKLNIMQHQHQQANSQNSNLQSQINSPQLITSYREFMNYTLSLMRRETNEHRDTLSHIDIAQLKHVAYALDGFLFYTRHDKLKTKSGDHDYDSSSSDSSSSDDESDDENNINLSKNEDIEMKNDEAENIIKKEKLSCRKSRFFKRSRSVLCVGGRSPDPFRHSIDESLPLASKPHLLQPHSRIQDMFKCKTNDLDEFKNLSNLGLSLMDDKLKDLTDDKTIDVIDDANLKKFEKSIFKLVRKKTKKSDGNNPNELLNKWRLTCDLFGRVFCDDIGAEIGSTIRQMAGFQLKESKFRREMERLKNLASKELIMEVERDREKLLLSTFKSLNNMFNLQCSRRTTNSNGTTQPPPLCLSRIKVTFKEEQGEGTGVARSFYTAFSDAVLADLEFPQFDLNSLSTCQKTSSSNTQHVPFSMQRYRNVRSSLYSERHNRSNNNLSGPNSNVILRSSLRPRELLSTYISSQVQNQETIVNLSESNEVDMSKFENDNLPLFWQSDKKSANCFFYSPIAGKNSPSRLNAFRNIGRIIGICLLQNELCPITLSRHVIKYILNRPIRWHDLAFYDSQMYESFRKMISDGEQFLIEKITNDLASSKTGSKKALHDIFIQSIEQCNEQIFNCLDLSFNIDLPKEENTNLNVDLVENGSKIQVNCVNMYEFVKLYSEFRMVKNVELCLKELKSGIFDVLPANALDGLYPEDFRLLLNGVADINIRVLASYTTISDESKESAKRAQFEKWFWSTVDKMTQQEKQELLFFWTGSPYLPASEEGFQPLPTITLRPHSDQLLPTANTCINRLYIPIYSSKSILKSKLLLAIKTKTFGFV</sequence>
<dbReference type="CDD" id="cd19675">
    <property type="entry name" value="UBR-box_UBR5"/>
    <property type="match status" value="1"/>
</dbReference>
<feature type="compositionally biased region" description="Low complexity" evidence="7">
    <location>
        <begin position="1419"/>
        <end position="1431"/>
    </location>
</feature>
<dbReference type="SMART" id="SM00396">
    <property type="entry name" value="ZnF_UBR1"/>
    <property type="match status" value="1"/>
</dbReference>
<feature type="region of interest" description="Disordered" evidence="7">
    <location>
        <begin position="1117"/>
        <end position="1154"/>
    </location>
</feature>
<organism evidence="10 11">
    <name type="scientific">Brachionus calyciflorus</name>
    <dbReference type="NCBI Taxonomy" id="104777"/>
    <lineage>
        <taxon>Eukaryota</taxon>
        <taxon>Metazoa</taxon>
        <taxon>Spiralia</taxon>
        <taxon>Gnathifera</taxon>
        <taxon>Rotifera</taxon>
        <taxon>Eurotatoria</taxon>
        <taxon>Monogononta</taxon>
        <taxon>Pseudotrocha</taxon>
        <taxon>Ploima</taxon>
        <taxon>Brachionidae</taxon>
        <taxon>Brachionus</taxon>
    </lineage>
</organism>
<protein>
    <recommendedName>
        <fullName evidence="12">E3 ubiquitin-protein ligase UBR5</fullName>
    </recommendedName>
</protein>
<dbReference type="Gene3D" id="3.30.2160.10">
    <property type="entry name" value="Hect, E3 ligase catalytic domain"/>
    <property type="match status" value="1"/>
</dbReference>
<dbReference type="PANTHER" id="PTHR46276:SF1">
    <property type="entry name" value="E3 UBIQUITIN-PROTEIN LIGASE UBR5"/>
    <property type="match status" value="1"/>
</dbReference>
<comment type="caution">
    <text evidence="10">The sequence shown here is derived from an EMBL/GenBank/DDBJ whole genome shotgun (WGS) entry which is preliminary data.</text>
</comment>
<dbReference type="OrthoDB" id="298098at2759"/>
<dbReference type="Pfam" id="PF11547">
    <property type="entry name" value="E3_UbLigase_EDD"/>
    <property type="match status" value="1"/>
</dbReference>
<name>A0A813TC28_9BILA</name>
<proteinExistence type="predicted"/>
<keyword evidence="1" id="KW-0479">Metal-binding</keyword>
<feature type="domain" description="HECT" evidence="8">
    <location>
        <begin position="2596"/>
        <end position="2930"/>
    </location>
</feature>
<evidence type="ECO:0000313" key="10">
    <source>
        <dbReference type="EMBL" id="CAF0811797.1"/>
    </source>
</evidence>
<accession>A0A813TC28</accession>
<dbReference type="Gene3D" id="1.10.8.10">
    <property type="entry name" value="DNA helicase RuvA subunit, C-terminal domain"/>
    <property type="match status" value="1"/>
</dbReference>
<feature type="region of interest" description="Disordered" evidence="7">
    <location>
        <begin position="2193"/>
        <end position="2228"/>
    </location>
</feature>
<feature type="region of interest" description="Disordered" evidence="7">
    <location>
        <begin position="392"/>
        <end position="411"/>
    </location>
</feature>
<dbReference type="GO" id="GO:0005737">
    <property type="term" value="C:cytoplasm"/>
    <property type="evidence" value="ECO:0007669"/>
    <property type="project" value="TreeGrafter"/>
</dbReference>
<dbReference type="Gene3D" id="3.30.2410.10">
    <property type="entry name" value="Hect, E3 ligase catalytic domain"/>
    <property type="match status" value="1"/>
</dbReference>
<dbReference type="SUPFAM" id="SSF56204">
    <property type="entry name" value="Hect, E3 ligase catalytic domain"/>
    <property type="match status" value="1"/>
</dbReference>
<evidence type="ECO:0000313" key="11">
    <source>
        <dbReference type="Proteomes" id="UP000663879"/>
    </source>
</evidence>
<evidence type="ECO:0000256" key="6">
    <source>
        <dbReference type="PROSITE-ProRule" id="PRU00508"/>
    </source>
</evidence>
<evidence type="ECO:0000256" key="1">
    <source>
        <dbReference type="ARBA" id="ARBA00022723"/>
    </source>
</evidence>
<evidence type="ECO:0000256" key="7">
    <source>
        <dbReference type="SAM" id="MobiDB-lite"/>
    </source>
</evidence>
<dbReference type="InterPro" id="IPR009091">
    <property type="entry name" value="RCC1/BLIP-II"/>
</dbReference>
<dbReference type="GO" id="GO:0008270">
    <property type="term" value="F:zinc ion binding"/>
    <property type="evidence" value="ECO:0007669"/>
    <property type="project" value="UniProtKB-KW"/>
</dbReference>
<dbReference type="Pfam" id="PF00632">
    <property type="entry name" value="HECT"/>
    <property type="match status" value="1"/>
</dbReference>
<dbReference type="InterPro" id="IPR047503">
    <property type="entry name" value="UBR-box_UBR5"/>
</dbReference>
<dbReference type="SMART" id="SM00119">
    <property type="entry name" value="HECTc"/>
    <property type="match status" value="1"/>
</dbReference>
<dbReference type="PROSITE" id="PS50237">
    <property type="entry name" value="HECT"/>
    <property type="match status" value="1"/>
</dbReference>
<feature type="region of interest" description="Disordered" evidence="7">
    <location>
        <begin position="1065"/>
        <end position="1103"/>
    </location>
</feature>
<evidence type="ECO:0000259" key="9">
    <source>
        <dbReference type="PROSITE" id="PS51157"/>
    </source>
</evidence>
<feature type="region of interest" description="Disordered" evidence="7">
    <location>
        <begin position="1928"/>
        <end position="1959"/>
    </location>
</feature>
<feature type="compositionally biased region" description="Polar residues" evidence="7">
    <location>
        <begin position="401"/>
        <end position="411"/>
    </location>
</feature>
<feature type="region of interest" description="Disordered" evidence="7">
    <location>
        <begin position="98"/>
        <end position="136"/>
    </location>
</feature>
<dbReference type="GO" id="GO:0005634">
    <property type="term" value="C:nucleus"/>
    <property type="evidence" value="ECO:0007669"/>
    <property type="project" value="TreeGrafter"/>
</dbReference>
<feature type="compositionally biased region" description="Acidic residues" evidence="7">
    <location>
        <begin position="2209"/>
        <end position="2218"/>
    </location>
</feature>
<feature type="zinc finger region" description="UBR-type" evidence="6">
    <location>
        <begin position="1296"/>
        <end position="1364"/>
    </location>
</feature>
<evidence type="ECO:0000256" key="5">
    <source>
        <dbReference type="PROSITE-ProRule" id="PRU00104"/>
    </source>
</evidence>
<feature type="region of interest" description="Disordered" evidence="7">
    <location>
        <begin position="327"/>
        <end position="371"/>
    </location>
</feature>
<feature type="domain" description="UBR-type" evidence="9">
    <location>
        <begin position="1296"/>
        <end position="1364"/>
    </location>
</feature>
<dbReference type="InterPro" id="IPR024725">
    <property type="entry name" value="UBR5_UBA"/>
</dbReference>
<feature type="region of interest" description="Disordered" evidence="7">
    <location>
        <begin position="1724"/>
        <end position="1899"/>
    </location>
</feature>
<dbReference type="Proteomes" id="UP000663879">
    <property type="component" value="Unassembled WGS sequence"/>
</dbReference>
<feature type="compositionally biased region" description="Low complexity" evidence="7">
    <location>
        <begin position="1065"/>
        <end position="1074"/>
    </location>
</feature>
<dbReference type="Gene3D" id="3.90.1750.10">
    <property type="entry name" value="Hect, E3 ligase catalytic domains"/>
    <property type="match status" value="3"/>
</dbReference>